<accession>A0A3M7R3U3</accession>
<dbReference type="AlphaFoldDB" id="A0A3M7R3U3"/>
<name>A0A3M7R3U3_BRAPC</name>
<evidence type="ECO:0000313" key="2">
    <source>
        <dbReference type="Proteomes" id="UP000276133"/>
    </source>
</evidence>
<reference evidence="1 2" key="1">
    <citation type="journal article" date="2018" name="Sci. Rep.">
        <title>Genomic signatures of local adaptation to the degree of environmental predictability in rotifers.</title>
        <authorList>
            <person name="Franch-Gras L."/>
            <person name="Hahn C."/>
            <person name="Garcia-Roger E.M."/>
            <person name="Carmona M.J."/>
            <person name="Serra M."/>
            <person name="Gomez A."/>
        </authorList>
    </citation>
    <scope>NUCLEOTIDE SEQUENCE [LARGE SCALE GENOMIC DNA]</scope>
    <source>
        <strain evidence="1">HYR1</strain>
    </source>
</reference>
<organism evidence="1 2">
    <name type="scientific">Brachionus plicatilis</name>
    <name type="common">Marine rotifer</name>
    <name type="synonym">Brachionus muelleri</name>
    <dbReference type="NCBI Taxonomy" id="10195"/>
    <lineage>
        <taxon>Eukaryota</taxon>
        <taxon>Metazoa</taxon>
        <taxon>Spiralia</taxon>
        <taxon>Gnathifera</taxon>
        <taxon>Rotifera</taxon>
        <taxon>Eurotatoria</taxon>
        <taxon>Monogononta</taxon>
        <taxon>Pseudotrocha</taxon>
        <taxon>Ploima</taxon>
        <taxon>Brachionidae</taxon>
        <taxon>Brachionus</taxon>
    </lineage>
</organism>
<gene>
    <name evidence="1" type="ORF">BpHYR1_008003</name>
</gene>
<proteinExistence type="predicted"/>
<dbReference type="Proteomes" id="UP000276133">
    <property type="component" value="Unassembled WGS sequence"/>
</dbReference>
<feature type="non-terminal residue" evidence="1">
    <location>
        <position position="1"/>
    </location>
</feature>
<dbReference type="EMBL" id="REGN01004317">
    <property type="protein sequence ID" value="RNA18044.1"/>
    <property type="molecule type" value="Genomic_DNA"/>
</dbReference>
<keyword evidence="2" id="KW-1185">Reference proteome</keyword>
<comment type="caution">
    <text evidence="1">The sequence shown here is derived from an EMBL/GenBank/DDBJ whole genome shotgun (WGS) entry which is preliminary data.</text>
</comment>
<protein>
    <submittedName>
        <fullName evidence="1">Uncharacterized protein</fullName>
    </submittedName>
</protein>
<evidence type="ECO:0000313" key="1">
    <source>
        <dbReference type="EMBL" id="RNA18044.1"/>
    </source>
</evidence>
<sequence>DFNTRSTIIGTEKHTFTIEANQNNSALNFPDANEHDTASNSNSIKPTLEINYKKNMDQISVLHFNPYSIAAFNFSHWVFSFASVYITRTSIKNIRIEKYLKEQER</sequence>